<dbReference type="EMBL" id="PJQY01001141">
    <property type="protein sequence ID" value="PQQ05096.1"/>
    <property type="molecule type" value="Genomic_DNA"/>
</dbReference>
<dbReference type="Proteomes" id="UP000250321">
    <property type="component" value="Unassembled WGS sequence"/>
</dbReference>
<evidence type="ECO:0000313" key="2">
    <source>
        <dbReference type="EMBL" id="PQQ05096.1"/>
    </source>
</evidence>
<proteinExistence type="predicted"/>
<sequence length="60" mass="6177">MSNAGALPWQQAPREPKSPSSATKPARASTGTHQPGQAHGQILLGLKPEGADVSVDVMLC</sequence>
<evidence type="ECO:0000256" key="1">
    <source>
        <dbReference type="SAM" id="MobiDB-lite"/>
    </source>
</evidence>
<reference evidence="2 3" key="1">
    <citation type="submission" date="2018-02" db="EMBL/GenBank/DDBJ databases">
        <title>Draft genome of wild Prunus yedoensis var. nudiflora.</title>
        <authorList>
            <person name="Baek S."/>
            <person name="Kim J.-H."/>
            <person name="Choi K."/>
            <person name="Kim G.-B."/>
            <person name="Cho A."/>
            <person name="Jang H."/>
            <person name="Shin C.-H."/>
            <person name="Yu H.-J."/>
            <person name="Mun J.-H."/>
        </authorList>
    </citation>
    <scope>NUCLEOTIDE SEQUENCE [LARGE SCALE GENOMIC DNA]</scope>
    <source>
        <strain evidence="3">cv. Jeju island</strain>
        <tissue evidence="2">Leaf</tissue>
    </source>
</reference>
<organism evidence="2 3">
    <name type="scientific">Prunus yedoensis var. nudiflora</name>
    <dbReference type="NCBI Taxonomy" id="2094558"/>
    <lineage>
        <taxon>Eukaryota</taxon>
        <taxon>Viridiplantae</taxon>
        <taxon>Streptophyta</taxon>
        <taxon>Embryophyta</taxon>
        <taxon>Tracheophyta</taxon>
        <taxon>Spermatophyta</taxon>
        <taxon>Magnoliopsida</taxon>
        <taxon>eudicotyledons</taxon>
        <taxon>Gunneridae</taxon>
        <taxon>Pentapetalae</taxon>
        <taxon>rosids</taxon>
        <taxon>fabids</taxon>
        <taxon>Rosales</taxon>
        <taxon>Rosaceae</taxon>
        <taxon>Amygdaloideae</taxon>
        <taxon>Amygdaleae</taxon>
        <taxon>Prunus</taxon>
    </lineage>
</organism>
<gene>
    <name evidence="2" type="ORF">Pyn_37072</name>
</gene>
<evidence type="ECO:0000313" key="3">
    <source>
        <dbReference type="Proteomes" id="UP000250321"/>
    </source>
</evidence>
<dbReference type="AlphaFoldDB" id="A0A314ZT12"/>
<comment type="caution">
    <text evidence="2">The sequence shown here is derived from an EMBL/GenBank/DDBJ whole genome shotgun (WGS) entry which is preliminary data.</text>
</comment>
<protein>
    <submittedName>
        <fullName evidence="2">Uncharacterized protein</fullName>
    </submittedName>
</protein>
<name>A0A314ZT12_PRUYE</name>
<accession>A0A314ZT12</accession>
<feature type="compositionally biased region" description="Polar residues" evidence="1">
    <location>
        <begin position="18"/>
        <end position="35"/>
    </location>
</feature>
<keyword evidence="3" id="KW-1185">Reference proteome</keyword>
<feature type="region of interest" description="Disordered" evidence="1">
    <location>
        <begin position="1"/>
        <end position="47"/>
    </location>
</feature>